<reference evidence="9 12" key="3">
    <citation type="submission" date="2018-06" db="EMBL/GenBank/DDBJ databases">
        <authorList>
            <consortium name="Pathogen Informatics"/>
            <person name="Doyle S."/>
        </authorList>
    </citation>
    <scope>NUCLEOTIDE SEQUENCE [LARGE SCALE GENOMIC DNA]</scope>
    <source>
        <strain evidence="9 12">NCTC9177</strain>
    </source>
</reference>
<evidence type="ECO:0000313" key="6">
    <source>
        <dbReference type="EMBL" id="CAH6030335.1"/>
    </source>
</evidence>
<reference evidence="6" key="4">
    <citation type="submission" date="2022-05" db="EMBL/GenBank/DDBJ databases">
        <authorList>
            <person name="Alioto T."/>
            <person name="Alioto T."/>
            <person name="Gomez Garrido J."/>
        </authorList>
    </citation>
    <scope>NUCLEOTIDE SEQUENCE</scope>
    <source>
        <strain evidence="6">0</strain>
    </source>
</reference>
<evidence type="ECO:0000313" key="11">
    <source>
        <dbReference type="Proteomes" id="UP000234473"/>
    </source>
</evidence>
<sequence>MENIMYKPVIGVVMCRNRLKGHQTQTLQEKYLNAIVNHGGLPIALPHALAEPELLNALVDKLDGIYLPGSPSNVQPHLYGENGDEPDADPGRDLLSMALINAALERRIPIFAICRGLQELVVATGGTLYRRLFEQPELLEHREDPELPVEQQYAPSHQVEVQEGGLLSQLIPGCNTFWVNSLHGQGAKTLSPQLRVEARAPDGLVEAVSVNDHPFALGVQWHPEWNSSEYALSRMLFDGFITACQGHHAEKRRR</sequence>
<dbReference type="PANTHER" id="PTHR43235:SF1">
    <property type="entry name" value="GLUTAMINE AMIDOTRANSFERASE PB2B2.05-RELATED"/>
    <property type="match status" value="1"/>
</dbReference>
<comment type="function">
    <text evidence="3">Involved in the breakdown of putrescine via hydrolysis of the gamma-glutamyl linkage of gamma-glutamyl-gamma-aminobutyrate.</text>
</comment>
<dbReference type="Proteomes" id="UP000234412">
    <property type="component" value="Unassembled WGS sequence"/>
</dbReference>
<dbReference type="EMBL" id="PIDP01000121">
    <property type="protein sequence ID" value="PLM96670.1"/>
    <property type="molecule type" value="Genomic_DNA"/>
</dbReference>
<dbReference type="InterPro" id="IPR029062">
    <property type="entry name" value="Class_I_gatase-like"/>
</dbReference>
<accession>A0A2G5AMU8</accession>
<evidence type="ECO:0000313" key="12">
    <source>
        <dbReference type="Proteomes" id="UP000254545"/>
    </source>
</evidence>
<gene>
    <name evidence="9" type="primary">puuD</name>
    <name evidence="6" type="ORF">AN2335V1_1626</name>
    <name evidence="8" type="ORF">CWM98_04255</name>
    <name evidence="7" type="ORF">CWN47_06290</name>
    <name evidence="9" type="ORF">NCTC9177_03516</name>
</gene>
<comment type="catalytic activity">
    <reaction evidence="2">
        <text>4-(gamma-L-glutamylamino)butanoate + H2O = 4-aminobutanoate + L-glutamate</text>
        <dbReference type="Rhea" id="RHEA:19737"/>
        <dbReference type="ChEBI" id="CHEBI:15377"/>
        <dbReference type="ChEBI" id="CHEBI:29985"/>
        <dbReference type="ChEBI" id="CHEBI:58800"/>
        <dbReference type="ChEBI" id="CHEBI:59888"/>
        <dbReference type="EC" id="3.5.1.94"/>
    </reaction>
</comment>
<dbReference type="GO" id="GO:0005829">
    <property type="term" value="C:cytosol"/>
    <property type="evidence" value="ECO:0007669"/>
    <property type="project" value="TreeGrafter"/>
</dbReference>
<dbReference type="InterPro" id="IPR044668">
    <property type="entry name" value="PuuD-like"/>
</dbReference>
<evidence type="ECO:0000256" key="4">
    <source>
        <dbReference type="ARBA" id="ARBA00060634"/>
    </source>
</evidence>
<dbReference type="Pfam" id="PF07722">
    <property type="entry name" value="Peptidase_C26"/>
    <property type="match status" value="1"/>
</dbReference>
<organism evidence="8 11">
    <name type="scientific">Klebsiella variicola</name>
    <dbReference type="NCBI Taxonomy" id="244366"/>
    <lineage>
        <taxon>Bacteria</taxon>
        <taxon>Pseudomonadati</taxon>
        <taxon>Pseudomonadota</taxon>
        <taxon>Gammaproteobacteria</taxon>
        <taxon>Enterobacterales</taxon>
        <taxon>Enterobacteriaceae</taxon>
        <taxon>Klebsiella/Raoultella group</taxon>
        <taxon>Klebsiella</taxon>
        <taxon>Klebsiella pneumoniae complex</taxon>
    </lineage>
</organism>
<dbReference type="Proteomes" id="UP000789617">
    <property type="component" value="Unassembled WGS sequence"/>
</dbReference>
<evidence type="ECO:0000313" key="13">
    <source>
        <dbReference type="Proteomes" id="UP000789617"/>
    </source>
</evidence>
<dbReference type="PANTHER" id="PTHR43235">
    <property type="entry name" value="GLUTAMINE AMIDOTRANSFERASE PB2B2.05-RELATED"/>
    <property type="match status" value="1"/>
</dbReference>
<dbReference type="SUPFAM" id="SSF52317">
    <property type="entry name" value="Class I glutamine amidotransferase-like"/>
    <property type="match status" value="1"/>
</dbReference>
<dbReference type="EC" id="3.5.1.94" evidence="5"/>
<dbReference type="GO" id="GO:0006598">
    <property type="term" value="P:polyamine catabolic process"/>
    <property type="evidence" value="ECO:0007669"/>
    <property type="project" value="TreeGrafter"/>
</dbReference>
<dbReference type="PROSITE" id="PS51273">
    <property type="entry name" value="GATASE_TYPE_1"/>
    <property type="match status" value="1"/>
</dbReference>
<dbReference type="EMBL" id="UGKR01000003">
    <property type="protein sequence ID" value="STS89633.1"/>
    <property type="molecule type" value="Genomic_DNA"/>
</dbReference>
<keyword evidence="13" id="KW-1185">Reference proteome</keyword>
<dbReference type="Proteomes" id="UP000234473">
    <property type="component" value="Unassembled WGS sequence"/>
</dbReference>
<evidence type="ECO:0000313" key="10">
    <source>
        <dbReference type="Proteomes" id="UP000234412"/>
    </source>
</evidence>
<dbReference type="FunFam" id="3.40.50.880:FF:000030">
    <property type="entry name" value="Gamma-glutamyl-gamma-aminobutyrate hydrolase PuuD"/>
    <property type="match status" value="1"/>
</dbReference>
<name>A0A2G5AMU8_KLEVA</name>
<dbReference type="EMBL" id="CAJOXS020000001">
    <property type="protein sequence ID" value="CAH6030335.1"/>
    <property type="molecule type" value="Genomic_DNA"/>
</dbReference>
<dbReference type="OMA" id="HRMPPDG"/>
<keyword evidence="8" id="KW-0378">Hydrolase</keyword>
<evidence type="ECO:0000313" key="8">
    <source>
        <dbReference type="EMBL" id="PLP48235.1"/>
    </source>
</evidence>
<dbReference type="EMBL" id="PICB01000121">
    <property type="protein sequence ID" value="PLP48235.1"/>
    <property type="molecule type" value="Genomic_DNA"/>
</dbReference>
<protein>
    <recommendedName>
        <fullName evidence="5">gamma-glutamyl-gamma-aminobutyrate hydrolase</fullName>
        <ecNumber evidence="5">3.5.1.94</ecNumber>
    </recommendedName>
</protein>
<evidence type="ECO:0000256" key="5">
    <source>
        <dbReference type="ARBA" id="ARBA00066788"/>
    </source>
</evidence>
<dbReference type="Gene3D" id="3.40.50.880">
    <property type="match status" value="1"/>
</dbReference>
<dbReference type="KEGG" id="kpe:KPK_3540"/>
<dbReference type="GO" id="GO:0033969">
    <property type="term" value="F:gamma-glutamyl-gamma-aminobutyrate hydrolase activity"/>
    <property type="evidence" value="ECO:0007669"/>
    <property type="project" value="UniProtKB-EC"/>
</dbReference>
<evidence type="ECO:0000313" key="9">
    <source>
        <dbReference type="EMBL" id="STS89633.1"/>
    </source>
</evidence>
<evidence type="ECO:0000313" key="7">
    <source>
        <dbReference type="EMBL" id="PLM96670.1"/>
    </source>
</evidence>
<evidence type="ECO:0000256" key="2">
    <source>
        <dbReference type="ARBA" id="ARBA00052718"/>
    </source>
</evidence>
<dbReference type="AlphaFoldDB" id="A0A2G5AMU8"/>
<dbReference type="CDD" id="cd01745">
    <property type="entry name" value="GATase1_2"/>
    <property type="match status" value="1"/>
</dbReference>
<dbReference type="Proteomes" id="UP000254545">
    <property type="component" value="Unassembled WGS sequence"/>
</dbReference>
<reference evidence="10 11" key="1">
    <citation type="submission" date="2017-11" db="EMBL/GenBank/DDBJ databases">
        <authorList>
            <person name="Han C.G."/>
        </authorList>
    </citation>
    <scope>NUCLEOTIDE SEQUENCE [LARGE SCALE GENOMIC DNA]</scope>
    <source>
        <strain evidence="8 11">A5</strain>
        <strain evidence="7 10">A8</strain>
    </source>
</reference>
<proteinExistence type="inferred from homology"/>
<evidence type="ECO:0000256" key="3">
    <source>
        <dbReference type="ARBA" id="ARBA00055068"/>
    </source>
</evidence>
<dbReference type="NCBIfam" id="NF008471">
    <property type="entry name" value="PRK11366.1"/>
    <property type="match status" value="1"/>
</dbReference>
<comment type="caution">
    <text evidence="8">The sequence shown here is derived from an EMBL/GenBank/DDBJ whole genome shotgun (WGS) entry which is preliminary data.</text>
</comment>
<dbReference type="InterPro" id="IPR011697">
    <property type="entry name" value="Peptidase_C26"/>
</dbReference>
<reference evidence="10 11" key="2">
    <citation type="submission" date="2018-01" db="EMBL/GenBank/DDBJ databases">
        <title>Genomic study of Klebsiella pneumoniae.</title>
        <authorList>
            <person name="Yang Y."/>
            <person name="Bicalho R."/>
        </authorList>
    </citation>
    <scope>NUCLEOTIDE SEQUENCE [LARGE SCALE GENOMIC DNA]</scope>
    <source>
        <strain evidence="8 11">A5</strain>
        <strain evidence="7 10">A8</strain>
    </source>
</reference>
<comment type="similarity">
    <text evidence="1">Belongs to the peptidase C26 family.</text>
</comment>
<comment type="pathway">
    <text evidence="4">Amine and polyamine degradation; putrescine degradation; 4-aminobutanoate from putrescine: step 4/4.</text>
</comment>
<evidence type="ECO:0000256" key="1">
    <source>
        <dbReference type="ARBA" id="ARBA00011083"/>
    </source>
</evidence>